<dbReference type="Gene3D" id="3.40.50.150">
    <property type="entry name" value="Vaccinia Virus protein VP39"/>
    <property type="match status" value="1"/>
</dbReference>
<feature type="compositionally biased region" description="Pro residues" evidence="1">
    <location>
        <begin position="1110"/>
        <end position="1120"/>
    </location>
</feature>
<dbReference type="InterPro" id="IPR018247">
    <property type="entry name" value="EF_Hand_1_Ca_BS"/>
</dbReference>
<feature type="region of interest" description="Disordered" evidence="1">
    <location>
        <begin position="1"/>
        <end position="35"/>
    </location>
</feature>
<evidence type="ECO:0000313" key="3">
    <source>
        <dbReference type="EMBL" id="CAE8623377.1"/>
    </source>
</evidence>
<dbReference type="InterPro" id="IPR050508">
    <property type="entry name" value="Methyltransf_Superfamily"/>
</dbReference>
<dbReference type="InterPro" id="IPR002048">
    <property type="entry name" value="EF_hand_dom"/>
</dbReference>
<dbReference type="PROSITE" id="PS00018">
    <property type="entry name" value="EF_HAND_1"/>
    <property type="match status" value="1"/>
</dbReference>
<feature type="region of interest" description="Disordered" evidence="1">
    <location>
        <begin position="1366"/>
        <end position="1385"/>
    </location>
</feature>
<dbReference type="EMBL" id="CAJNNV010028154">
    <property type="protein sequence ID" value="CAE8623377.1"/>
    <property type="molecule type" value="Genomic_DNA"/>
</dbReference>
<feature type="domain" description="EF-hand" evidence="2">
    <location>
        <begin position="282"/>
        <end position="307"/>
    </location>
</feature>
<evidence type="ECO:0000256" key="1">
    <source>
        <dbReference type="SAM" id="MobiDB-lite"/>
    </source>
</evidence>
<dbReference type="Pfam" id="PF08241">
    <property type="entry name" value="Methyltransf_11"/>
    <property type="match status" value="1"/>
</dbReference>
<dbReference type="GO" id="GO:0005509">
    <property type="term" value="F:calcium ion binding"/>
    <property type="evidence" value="ECO:0007669"/>
    <property type="project" value="InterPro"/>
</dbReference>
<dbReference type="PANTHER" id="PTHR42912:SF81">
    <property type="entry name" value="METHYLTRANSFERASE DOMAIN-CONTAINING PROTEIN"/>
    <property type="match status" value="1"/>
</dbReference>
<evidence type="ECO:0000259" key="2">
    <source>
        <dbReference type="PROSITE" id="PS50222"/>
    </source>
</evidence>
<feature type="region of interest" description="Disordered" evidence="1">
    <location>
        <begin position="1802"/>
        <end position="1828"/>
    </location>
</feature>
<dbReference type="GO" id="GO:0008757">
    <property type="term" value="F:S-adenosylmethionine-dependent methyltransferase activity"/>
    <property type="evidence" value="ECO:0007669"/>
    <property type="project" value="InterPro"/>
</dbReference>
<feature type="compositionally biased region" description="Acidic residues" evidence="1">
    <location>
        <begin position="1"/>
        <end position="17"/>
    </location>
</feature>
<dbReference type="SUPFAM" id="SSF53335">
    <property type="entry name" value="S-adenosyl-L-methionine-dependent methyltransferases"/>
    <property type="match status" value="1"/>
</dbReference>
<accession>A0A813GEA5</accession>
<dbReference type="PANTHER" id="PTHR42912">
    <property type="entry name" value="METHYLTRANSFERASE"/>
    <property type="match status" value="1"/>
</dbReference>
<feature type="region of interest" description="Disordered" evidence="1">
    <location>
        <begin position="1067"/>
        <end position="1148"/>
    </location>
</feature>
<organism evidence="3 4">
    <name type="scientific">Polarella glacialis</name>
    <name type="common">Dinoflagellate</name>
    <dbReference type="NCBI Taxonomy" id="89957"/>
    <lineage>
        <taxon>Eukaryota</taxon>
        <taxon>Sar</taxon>
        <taxon>Alveolata</taxon>
        <taxon>Dinophyceae</taxon>
        <taxon>Suessiales</taxon>
        <taxon>Suessiaceae</taxon>
        <taxon>Polarella</taxon>
    </lineage>
</organism>
<dbReference type="InterPro" id="IPR029063">
    <property type="entry name" value="SAM-dependent_MTases_sf"/>
</dbReference>
<protein>
    <recommendedName>
        <fullName evidence="2">EF-hand domain-containing protein</fullName>
    </recommendedName>
</protein>
<keyword evidence="4" id="KW-1185">Reference proteome</keyword>
<sequence>MSSVEEDDDEDDEEEEPVAVSPVHKPGQPGIKGMAYDRKTTSCVRRAATMSEQRMRRSAEVSLASSQDPAMNFTGPADQLRQLLRRKFGSCIQGWRQVLDVQKSNHVGLADFVKVLRSLGFAGDVSAAFAEFGGAVRKQVTLADVDAKAAQVVGDFYRAYRDNIGPIKGLVAGTDCLSVRQPLFLKRCESFNEDVDLDIDLKEAFKYLQTNGAVSEEDCSWLEFFIERRPPTPQQSEKQRATEELVEDLKARAKADVRKREVDRFREALCHKYGSVIAGWHELLDQDSTGEVTWEDFEESAKELGFKGDLDHIWEELVREEEQTLVLNRLEPNSEEARKNFIKCCIARFGSVQNAFRELHSSSKPLVSQEDFNRLCLDIVLEKNRRLLWELIDKKGVGMASLEEIDEEAATQVFGQRKLDTAKDQLDGMEPASKARKSLARRAAEQCAVTRRPRDALPSHRKALVALLEERFGSPVRAWALALDPKAKGKLKRKDFMTGAAAVGYTGNVAALWEELGLKAKASMRFKDLAPEVIEEIKAFKTTIGKKIIGLIQSAESTAPGKNKKAGVPVDNDELNKVLDSAMFEGDREKLIAHLDPSGAGAISTRTLRCIHEQKSEEKAVPLFLKKFHEVRIAQMDARIQEKMVPKIKDTLERVGWLFKTARDDREAKLEGENMKTKFLADLVSKCGSLAKAWKLALDVENDTNIEHVEKLIKGLKRAGLQEEGDQDTRKKAEALFELLAPESTGLITYDVLDPITPVLMETFMDKCEERFGSLQEAFEHIDPAGTGMCTKKDFVGLCHEIKLADGKHRLVDWIDPAGSGTLSLAIVDPGVLKEAQRAIKGRKRLRQQRIDEAQKNGRGHMLGKPKELGISCGVEASAEERELKPGQKSVMELKRRLIRKHGTVVRAWRVVFGGTMFKCGPSDFQRLFEEVKLNSERVEAAWAGLCGDNPKARLTLELFEPGIQKDWAELKQRIIERYGSFQNAFHEVDNDDSYAVDYQGFLSLCYESQFRGNERRVFEYLDTKDSKIVQFSEIDPKAVEEVKTRRDKEARARRVIAAGTAKKLRASAAKFLPPPSPKDDAPEPPAADGDDEANSASDGESRPSSPLKPSSPPKPPRPKSPTAGATLLPGASPTPAPGPPRPAKVFRDQLRRRFDGNLVKAWRVMDPHGLTVPRSALPVSLGDLSRKYAGNPQVLWDDLTDEKQVSMVSMREIDPKVWFHIASWRRSIRQTYNSLEALFAETSDLENKSGTPQLLFQLLSDSHPVIGWSLSGSFSTDLSQSVELTCSLKSNPVAAQQAIIRSMLRSVPIGKMGRLAASDGTCSLEQATQVRSGPRLATIQGSSGARLATAYLTAKPSLKIASAAERRPGRGRTTRRATASVSEQQPLVPLDAGLPLPAQRPGSKDHAIFREGESVAFWQSFVSAESNLLGRVDLAGEDASYWLYHLGRTGFFAAQGLTSVLAAQVSAFLSDGDRSAVKEVTPQFVQNLVKKPREQISARLQEGVATFSQDLGFIKKGLFKKPYDMSLRHRQFSPFFVADKGIRYLQEAVSTLQRMGQKADTNTRMESSGDVYPSYYKHAFHYQTDGWLSSDSAEVYESTTETLFLGRQDAMQRTTLVHLAGFLESWRQTNGASGSTSSPRLLEIACGTGRFMTFVRDNWPELEVTASDLSPYYLEKARENGAYWESQFARRAEGGNQRRGQARYMQANAEALPFKDESFDVVTSVYLFHELPAEAQDAVVAEAARVLAPGGMFVVTDSIQLGDRPFLDNSIGNFVNFAEPHYADYIRRDLAQLARDHGLVPDGKELSSSTKSVSFYKPPSSGGPQHL</sequence>
<reference evidence="3" key="1">
    <citation type="submission" date="2021-02" db="EMBL/GenBank/DDBJ databases">
        <authorList>
            <person name="Dougan E. K."/>
            <person name="Rhodes N."/>
            <person name="Thang M."/>
            <person name="Chan C."/>
        </authorList>
    </citation>
    <scope>NUCLEOTIDE SEQUENCE</scope>
</reference>
<name>A0A813GEA5_POLGL</name>
<proteinExistence type="predicted"/>
<dbReference type="Proteomes" id="UP000654075">
    <property type="component" value="Unassembled WGS sequence"/>
</dbReference>
<comment type="caution">
    <text evidence="3">The sequence shown here is derived from an EMBL/GenBank/DDBJ whole genome shotgun (WGS) entry which is preliminary data.</text>
</comment>
<dbReference type="OrthoDB" id="444590at2759"/>
<dbReference type="CDD" id="cd02440">
    <property type="entry name" value="AdoMet_MTases"/>
    <property type="match status" value="1"/>
</dbReference>
<evidence type="ECO:0000313" key="4">
    <source>
        <dbReference type="Proteomes" id="UP000654075"/>
    </source>
</evidence>
<dbReference type="PROSITE" id="PS50222">
    <property type="entry name" value="EF_HAND_2"/>
    <property type="match status" value="1"/>
</dbReference>
<gene>
    <name evidence="3" type="ORF">PGLA1383_LOCUS40639</name>
</gene>
<dbReference type="InterPro" id="IPR013216">
    <property type="entry name" value="Methyltransf_11"/>
</dbReference>
<feature type="compositionally biased region" description="Pro residues" evidence="1">
    <location>
        <begin position="1133"/>
        <end position="1143"/>
    </location>
</feature>